<dbReference type="KEGG" id="pphe:PP2015_177"/>
<accession>A0A0S2JXL9</accession>
<dbReference type="STRING" id="161398.PP2015_177"/>
<protein>
    <submittedName>
        <fullName evidence="1">Uncharacterized protein</fullName>
    </submittedName>
</protein>
<dbReference type="PATRIC" id="fig|161398.10.peg.182"/>
<dbReference type="AlphaFoldDB" id="A0A0S2JXL9"/>
<dbReference type="EMBL" id="CP013187">
    <property type="protein sequence ID" value="ALO40705.1"/>
    <property type="molecule type" value="Genomic_DNA"/>
</dbReference>
<dbReference type="Proteomes" id="UP000061457">
    <property type="component" value="Chromosome I"/>
</dbReference>
<proteinExistence type="predicted"/>
<evidence type="ECO:0000313" key="1">
    <source>
        <dbReference type="EMBL" id="ALO40705.1"/>
    </source>
</evidence>
<evidence type="ECO:0000313" key="2">
    <source>
        <dbReference type="Proteomes" id="UP000061457"/>
    </source>
</evidence>
<reference evidence="1 2" key="1">
    <citation type="submission" date="2015-11" db="EMBL/GenBank/DDBJ databases">
        <authorList>
            <person name="Zhang Y."/>
            <person name="Guo Z."/>
        </authorList>
    </citation>
    <scope>NUCLEOTIDE SEQUENCE [LARGE SCALE GENOMIC DNA]</scope>
    <source>
        <strain evidence="1 2">KCTC 12086</strain>
    </source>
</reference>
<organism evidence="1 2">
    <name type="scientific">Pseudoalteromonas phenolica</name>
    <dbReference type="NCBI Taxonomy" id="161398"/>
    <lineage>
        <taxon>Bacteria</taxon>
        <taxon>Pseudomonadati</taxon>
        <taxon>Pseudomonadota</taxon>
        <taxon>Gammaproteobacteria</taxon>
        <taxon>Alteromonadales</taxon>
        <taxon>Pseudoalteromonadaceae</taxon>
        <taxon>Pseudoalteromonas</taxon>
    </lineage>
</organism>
<gene>
    <name evidence="1" type="ORF">PP2015_177</name>
</gene>
<sequence length="214" mass="25008">MLSACQQPVVHIYHEGLSDTQRFQLKQQFEQHKIHYEFTQLATPDKYSTPHLLYFPGDVTEAYIQNVERIVKGMGFDRFDSQVFSHTGHYYTRGNLGLYFPSAYSERVLPELLFAHNCGDQDFQINIKTNGQWTAMNSPVDIKGLKLEWEFSEPFLTLRRHFDDGTYQQQAYQAKQHQVRTLQGYKPAVTYEVLGHRTYSFSLFNCDLQAIFAD</sequence>
<keyword evidence="2" id="KW-1185">Reference proteome</keyword>
<name>A0A0S2JXL9_9GAMM</name>